<dbReference type="InterPro" id="IPR050697">
    <property type="entry name" value="Adenylyl/Guanylyl_Cyclase_3/4"/>
</dbReference>
<dbReference type="CDD" id="cd07302">
    <property type="entry name" value="CHD"/>
    <property type="match status" value="1"/>
</dbReference>
<keyword evidence="1" id="KW-0812">Transmembrane</keyword>
<dbReference type="GO" id="GO:0006171">
    <property type="term" value="P:cAMP biosynthetic process"/>
    <property type="evidence" value="ECO:0007669"/>
    <property type="project" value="TreeGrafter"/>
</dbReference>
<dbReference type="SUPFAM" id="SSF55073">
    <property type="entry name" value="Nucleotide cyclase"/>
    <property type="match status" value="1"/>
</dbReference>
<dbReference type="InterPro" id="IPR029151">
    <property type="entry name" value="Sensor-like_sf"/>
</dbReference>
<dbReference type="Pfam" id="PF00211">
    <property type="entry name" value="Guanylate_cyc"/>
    <property type="match status" value="1"/>
</dbReference>
<dbReference type="PANTHER" id="PTHR43081">
    <property type="entry name" value="ADENYLATE CYCLASE, TERMINAL-DIFFERENTIATION SPECIFIC-RELATED"/>
    <property type="match status" value="1"/>
</dbReference>
<dbReference type="PANTHER" id="PTHR43081:SF1">
    <property type="entry name" value="ADENYLATE CYCLASE, TERMINAL-DIFFERENTIATION SPECIFIC"/>
    <property type="match status" value="1"/>
</dbReference>
<feature type="transmembrane region" description="Helical" evidence="1">
    <location>
        <begin position="459"/>
        <end position="477"/>
    </location>
</feature>
<keyword evidence="1" id="KW-0472">Membrane</keyword>
<dbReference type="AlphaFoldDB" id="A0A6A7Y1M4"/>
<evidence type="ECO:0000259" key="2">
    <source>
        <dbReference type="PROSITE" id="PS50125"/>
    </source>
</evidence>
<dbReference type="InterPro" id="IPR001054">
    <property type="entry name" value="A/G_cyclase"/>
</dbReference>
<dbReference type="Gene3D" id="3.30.450.20">
    <property type="entry name" value="PAS domain"/>
    <property type="match status" value="1"/>
</dbReference>
<dbReference type="Gene3D" id="6.10.340.10">
    <property type="match status" value="1"/>
</dbReference>
<accession>A0A6A7Y1M4</accession>
<feature type="domain" description="Guanylate cyclase" evidence="2">
    <location>
        <begin position="558"/>
        <end position="690"/>
    </location>
</feature>
<dbReference type="EMBL" id="VWNA01000001">
    <property type="protein sequence ID" value="MQT12277.1"/>
    <property type="molecule type" value="Genomic_DNA"/>
</dbReference>
<evidence type="ECO:0000256" key="1">
    <source>
        <dbReference type="SAM" id="Phobius"/>
    </source>
</evidence>
<gene>
    <name evidence="3" type="ORF">F0357_06290</name>
</gene>
<dbReference type="SUPFAM" id="SSF103190">
    <property type="entry name" value="Sensory domain-like"/>
    <property type="match status" value="1"/>
</dbReference>
<dbReference type="Proteomes" id="UP000332515">
    <property type="component" value="Unassembled WGS sequence"/>
</dbReference>
<reference evidence="3 4" key="1">
    <citation type="submission" date="2019-09" db="EMBL/GenBank/DDBJ databases">
        <title>Segnochrobactrum spirostomi gen. nov., sp. nov., isolated from the ciliate Spirostomum cf. yagiui and description of a novel family, Segnochrobactraceae fam. nov. within the order Rhizobiales of the class Alphaproteobacteria.</title>
        <authorList>
            <person name="Akter S."/>
            <person name="Shazib S.U.A."/>
            <person name="Shin M.K."/>
        </authorList>
    </citation>
    <scope>NUCLEOTIDE SEQUENCE [LARGE SCALE GENOMIC DNA]</scope>
    <source>
        <strain evidence="3 4">Sp-1</strain>
    </source>
</reference>
<organism evidence="3 4">
    <name type="scientific">Segnochrobactrum spirostomi</name>
    <dbReference type="NCBI Taxonomy" id="2608987"/>
    <lineage>
        <taxon>Bacteria</taxon>
        <taxon>Pseudomonadati</taxon>
        <taxon>Pseudomonadota</taxon>
        <taxon>Alphaproteobacteria</taxon>
        <taxon>Hyphomicrobiales</taxon>
        <taxon>Segnochrobactraceae</taxon>
        <taxon>Segnochrobactrum</taxon>
    </lineage>
</organism>
<dbReference type="SMART" id="SM00044">
    <property type="entry name" value="CYCc"/>
    <property type="match status" value="1"/>
</dbReference>
<keyword evidence="4" id="KW-1185">Reference proteome</keyword>
<dbReference type="PROSITE" id="PS50125">
    <property type="entry name" value="GUANYLATE_CYCLASE_2"/>
    <property type="match status" value="1"/>
</dbReference>
<protein>
    <submittedName>
        <fullName evidence="3">HAMP domain-containing protein</fullName>
    </submittedName>
</protein>
<evidence type="ECO:0000313" key="4">
    <source>
        <dbReference type="Proteomes" id="UP000332515"/>
    </source>
</evidence>
<dbReference type="GO" id="GO:0004016">
    <property type="term" value="F:adenylate cyclase activity"/>
    <property type="evidence" value="ECO:0007669"/>
    <property type="project" value="UniProtKB-ARBA"/>
</dbReference>
<comment type="caution">
    <text evidence="3">The sequence shown here is derived from an EMBL/GenBank/DDBJ whole genome shotgun (WGS) entry which is preliminary data.</text>
</comment>
<feature type="transmembrane region" description="Helical" evidence="1">
    <location>
        <begin position="132"/>
        <end position="155"/>
    </location>
</feature>
<dbReference type="GO" id="GO:0035556">
    <property type="term" value="P:intracellular signal transduction"/>
    <property type="evidence" value="ECO:0007669"/>
    <property type="project" value="InterPro"/>
</dbReference>
<sequence length="756" mass="82078">MRGRGPARIGAMPFSWRASPFGHPRLRSRTIGHRCDDFISATARRACRRFGSQSFDRLVARQGWDQSRTTARSGIGRGRKRIHAPSRRFDLRPLCSKVPHLHADQVEPVSMSADNISTDQADRPRWTQPLRVHLGIAMVLLLIAIAGSLMGFNYWHGRAEAIKEASLRMRDFASRLLDRYHLLADRSIMFTDMAALSDALSKLPPYRMDAKIDQLKSILQRSLETDGAYVGYPNGDALHVVDVQGSPEWQKVLHAPAGTSIAIGLSSVPASGATIAWRFVDHDGRTIGEIPPTPTDFDPRVRPWYQAAIANKGAVVTEPYIMASTGKLGMTIAQSHRADAGIVVGVDIVMDTLSRFLSAQRITPEATTLVLNAGGDLLIESGDDRAIMDGLAAFIRKPRITAKQGQDESLVRARIAGQPFLVEITRVGPDSILAGGRIVVAAPMNELTARADRAMQQHMAISAFILLAGIAMAVVIARRITVSLRLLTAQANDLRRLVLSDTTRVRSRITEIAELGKAMAAARQALRSFGLYVPREIVRAIMSDGQFQNRSAVRRDVTALFTDIKDFTTISEVNSPEDVVTMLSAYFDALNDEIVAHHGALVQFNGDSVFAIWNAPNPDPDHVAQGCACALAMKRAVDVFNAGQRAHGLPEFITRIGVHVGPAVVGSVGAEERLQYTGMGDTINVASRLEGLNKTYGTTILVSEAVAERAGAAFAMRRIDNAQVKGRVEAVTVYELTDAAPEVAATIPSSGGQTVT</sequence>
<dbReference type="InterPro" id="IPR029787">
    <property type="entry name" value="Nucleotide_cyclase"/>
</dbReference>
<keyword evidence="1" id="KW-1133">Transmembrane helix</keyword>
<name>A0A6A7Y1M4_9HYPH</name>
<evidence type="ECO:0000313" key="3">
    <source>
        <dbReference type="EMBL" id="MQT12277.1"/>
    </source>
</evidence>
<dbReference type="Gene3D" id="3.30.70.1230">
    <property type="entry name" value="Nucleotide cyclase"/>
    <property type="match status" value="1"/>
</dbReference>
<proteinExistence type="predicted"/>